<gene>
    <name evidence="1" type="ORF">ERS852491_00371</name>
</gene>
<protein>
    <submittedName>
        <fullName evidence="1">Uncharacterized protein</fullName>
    </submittedName>
</protein>
<sequence>MPAYDVSYLDSMIQKNRYLFKLIAGNCENVFQIITEYMNGTYRRHMDEGNPLFLNKTPKQILGSLGVKIRADADISDKYDEFILEWMADVYTYMQWKCEILSSKIEAKIKPEELYSLYNPLHETSLENSIEKLKTIYKP</sequence>
<dbReference type="RefSeq" id="WP_055150392.1">
    <property type="nucleotide sequence ID" value="NZ_CYZU01000002.1"/>
</dbReference>
<evidence type="ECO:0000313" key="2">
    <source>
        <dbReference type="Proteomes" id="UP000095544"/>
    </source>
</evidence>
<reference evidence="1 2" key="1">
    <citation type="submission" date="2015-09" db="EMBL/GenBank/DDBJ databases">
        <authorList>
            <consortium name="Pathogen Informatics"/>
        </authorList>
    </citation>
    <scope>NUCLEOTIDE SEQUENCE [LARGE SCALE GENOMIC DNA]</scope>
    <source>
        <strain evidence="1 2">2789STDY5834876</strain>
    </source>
</reference>
<evidence type="ECO:0000313" key="1">
    <source>
        <dbReference type="EMBL" id="CUN73136.1"/>
    </source>
</evidence>
<dbReference type="Proteomes" id="UP000095544">
    <property type="component" value="Unassembled WGS sequence"/>
</dbReference>
<dbReference type="STRING" id="39482.ERS852491_00371"/>
<dbReference type="EMBL" id="CYZU01000002">
    <property type="protein sequence ID" value="CUN73136.1"/>
    <property type="molecule type" value="Genomic_DNA"/>
</dbReference>
<proteinExistence type="predicted"/>
<organism evidence="1 2">
    <name type="scientific">Faecalicatena contorta</name>
    <dbReference type="NCBI Taxonomy" id="39482"/>
    <lineage>
        <taxon>Bacteria</taxon>
        <taxon>Bacillati</taxon>
        <taxon>Bacillota</taxon>
        <taxon>Clostridia</taxon>
        <taxon>Lachnospirales</taxon>
        <taxon>Lachnospiraceae</taxon>
        <taxon>Faecalicatena</taxon>
    </lineage>
</organism>
<dbReference type="AlphaFoldDB" id="A0A173ZCF7"/>
<accession>A0A173ZCF7</accession>
<name>A0A173ZCF7_9FIRM</name>
<dbReference type="OrthoDB" id="9810245at2"/>